<evidence type="ECO:0000256" key="1">
    <source>
        <dbReference type="ARBA" id="ARBA00022722"/>
    </source>
</evidence>
<dbReference type="GO" id="GO:0004519">
    <property type="term" value="F:endonuclease activity"/>
    <property type="evidence" value="ECO:0007669"/>
    <property type="project" value="UniProtKB-UniRule"/>
</dbReference>
<name>A0A2A7MQI2_MYCAG</name>
<dbReference type="RefSeq" id="WP_097944070.1">
    <property type="nucleotide sequence ID" value="NZ_BLKS01000001.1"/>
</dbReference>
<dbReference type="GO" id="GO:0004527">
    <property type="term" value="F:exonuclease activity"/>
    <property type="evidence" value="ECO:0007669"/>
    <property type="project" value="UniProtKB-KW"/>
</dbReference>
<comment type="catalytic activity">
    <reaction evidence="12">
        <text>exonucleolytic cleavage in the 5'- to 3'-direction to yield nucleoside 3'-phosphates.</text>
        <dbReference type="EC" id="3.1.12.1"/>
    </reaction>
</comment>
<feature type="binding site" evidence="14">
    <location>
        <position position="359"/>
    </location>
    <ligand>
        <name>Mn(2+)</name>
        <dbReference type="ChEBI" id="CHEBI:29035"/>
    </ligand>
</feature>
<evidence type="ECO:0000256" key="3">
    <source>
        <dbReference type="ARBA" id="ARBA00022759"/>
    </source>
</evidence>
<dbReference type="EMBL" id="PDCP01000094">
    <property type="protein sequence ID" value="PEG33763.1"/>
    <property type="molecule type" value="Genomic_DNA"/>
</dbReference>
<dbReference type="Pfam" id="PF01867">
    <property type="entry name" value="Cas_Cas1"/>
    <property type="match status" value="1"/>
</dbReference>
<comment type="subunit">
    <text evidence="13 14">Homodimer, forms a heterotetramer with a Cas2 homodimer.</text>
</comment>
<dbReference type="InterPro" id="IPR022765">
    <property type="entry name" value="Dna2/Cas4_DUF83"/>
</dbReference>
<evidence type="ECO:0000256" key="8">
    <source>
        <dbReference type="ARBA" id="ARBA00023014"/>
    </source>
</evidence>
<dbReference type="NCBIfam" id="TIGR00287">
    <property type="entry name" value="cas1"/>
    <property type="match status" value="1"/>
</dbReference>
<dbReference type="EC" id="3.1.-.-" evidence="14"/>
<evidence type="ECO:0000256" key="10">
    <source>
        <dbReference type="ARBA" id="ARBA00023125"/>
    </source>
</evidence>
<evidence type="ECO:0000313" key="16">
    <source>
        <dbReference type="EMBL" id="PEG33763.1"/>
    </source>
</evidence>
<dbReference type="InterPro" id="IPR011604">
    <property type="entry name" value="PDDEXK-like_dom_sf"/>
</dbReference>
<keyword evidence="4 14" id="KW-0378">Hydrolase</keyword>
<reference evidence="16 17" key="1">
    <citation type="submission" date="2017-10" db="EMBL/GenBank/DDBJ databases">
        <title>The new phylogeny of genus Mycobacterium.</title>
        <authorList>
            <person name="Tortoli E."/>
            <person name="Trovato A."/>
            <person name="Cirillo D.M."/>
        </authorList>
    </citation>
    <scope>NUCLEOTIDE SEQUENCE [LARGE SCALE GENOMIC DNA]</scope>
    <source>
        <strain evidence="16 17">CCUG37673</strain>
    </source>
</reference>
<dbReference type="InterPro" id="IPR002729">
    <property type="entry name" value="CRISPR-assoc_Cas1"/>
</dbReference>
<gene>
    <name evidence="14" type="primary">cas1</name>
    <name evidence="16" type="ORF">CQY20_29110</name>
</gene>
<evidence type="ECO:0000256" key="5">
    <source>
        <dbReference type="ARBA" id="ARBA00022839"/>
    </source>
</evidence>
<feature type="domain" description="DUF83" evidence="15">
    <location>
        <begin position="15"/>
        <end position="188"/>
    </location>
</feature>
<dbReference type="PANTHER" id="PTHR34353">
    <property type="entry name" value="CRISPR-ASSOCIATED ENDONUCLEASE CAS1 1"/>
    <property type="match status" value="1"/>
</dbReference>
<dbReference type="Pfam" id="PF01930">
    <property type="entry name" value="Cas_Cas4"/>
    <property type="match status" value="1"/>
</dbReference>
<dbReference type="Gene3D" id="1.20.120.920">
    <property type="entry name" value="CRISPR-associated endonuclease Cas1, C-terminal domain"/>
    <property type="match status" value="1"/>
</dbReference>
<evidence type="ECO:0000256" key="11">
    <source>
        <dbReference type="ARBA" id="ARBA00023211"/>
    </source>
</evidence>
<evidence type="ECO:0000256" key="7">
    <source>
        <dbReference type="ARBA" id="ARBA00023004"/>
    </source>
</evidence>
<dbReference type="GO" id="GO:0043571">
    <property type="term" value="P:maintenance of CRISPR repeat elements"/>
    <property type="evidence" value="ECO:0007669"/>
    <property type="project" value="UniProtKB-UniRule"/>
</dbReference>
<evidence type="ECO:0000256" key="9">
    <source>
        <dbReference type="ARBA" id="ARBA00023118"/>
    </source>
</evidence>
<keyword evidence="8" id="KW-0411">Iron-sulfur</keyword>
<keyword evidence="9 14" id="KW-0051">Antiviral defense</keyword>
<dbReference type="CDD" id="cd09634">
    <property type="entry name" value="Cas1_I-II-III"/>
    <property type="match status" value="1"/>
</dbReference>
<dbReference type="GO" id="GO:0046872">
    <property type="term" value="F:metal ion binding"/>
    <property type="evidence" value="ECO:0007669"/>
    <property type="project" value="UniProtKB-UniRule"/>
</dbReference>
<feature type="binding site" evidence="14">
    <location>
        <position position="445"/>
    </location>
    <ligand>
        <name>Mn(2+)</name>
        <dbReference type="ChEBI" id="CHEBI:29035"/>
    </ligand>
</feature>
<dbReference type="NCBIfam" id="TIGR00372">
    <property type="entry name" value="cas4"/>
    <property type="match status" value="1"/>
</dbReference>
<dbReference type="Gene3D" id="3.90.320.10">
    <property type="match status" value="1"/>
</dbReference>
<keyword evidence="1 14" id="KW-0540">Nuclease</keyword>
<keyword evidence="2 14" id="KW-0479">Metal-binding</keyword>
<proteinExistence type="inferred from homology"/>
<accession>A0A2A7MQI2</accession>
<dbReference type="InterPro" id="IPR042206">
    <property type="entry name" value="CRISPR-assoc_Cas1_C"/>
</dbReference>
<keyword evidence="11 14" id="KW-0464">Manganese</keyword>
<evidence type="ECO:0000256" key="2">
    <source>
        <dbReference type="ARBA" id="ARBA00022723"/>
    </source>
</evidence>
<keyword evidence="17" id="KW-1185">Reference proteome</keyword>
<dbReference type="GO" id="GO:0051607">
    <property type="term" value="P:defense response to virus"/>
    <property type="evidence" value="ECO:0007669"/>
    <property type="project" value="UniProtKB-UniRule"/>
</dbReference>
<dbReference type="AlphaFoldDB" id="A0A2A7MQI2"/>
<dbReference type="PANTHER" id="PTHR34353:SF2">
    <property type="entry name" value="CRISPR-ASSOCIATED ENDONUCLEASE CAS1 1"/>
    <property type="match status" value="1"/>
</dbReference>
<comment type="caution">
    <text evidence="16">The sequence shown here is derived from an EMBL/GenBank/DDBJ whole genome shotgun (WGS) entry which is preliminary data.</text>
</comment>
<dbReference type="GO" id="GO:0051536">
    <property type="term" value="F:iron-sulfur cluster binding"/>
    <property type="evidence" value="ECO:0007669"/>
    <property type="project" value="UniProtKB-KW"/>
</dbReference>
<organism evidence="16 17">
    <name type="scientific">Mycolicibacterium agri</name>
    <name type="common">Mycobacterium agri</name>
    <dbReference type="NCBI Taxonomy" id="36811"/>
    <lineage>
        <taxon>Bacteria</taxon>
        <taxon>Bacillati</taxon>
        <taxon>Actinomycetota</taxon>
        <taxon>Actinomycetes</taxon>
        <taxon>Mycobacteriales</taxon>
        <taxon>Mycobacteriaceae</taxon>
        <taxon>Mycolicibacterium</taxon>
    </lineage>
</organism>
<dbReference type="OrthoDB" id="1550386at2"/>
<dbReference type="Gene3D" id="3.100.10.20">
    <property type="entry name" value="CRISPR-associated endonuclease Cas1, N-terminal domain"/>
    <property type="match status" value="1"/>
</dbReference>
<evidence type="ECO:0000256" key="14">
    <source>
        <dbReference type="HAMAP-Rule" id="MF_01470"/>
    </source>
</evidence>
<dbReference type="InterPro" id="IPR013343">
    <property type="entry name" value="CRISPR-assoc_prot_Cas4"/>
</dbReference>
<evidence type="ECO:0000256" key="4">
    <source>
        <dbReference type="ARBA" id="ARBA00022801"/>
    </source>
</evidence>
<keyword evidence="5" id="KW-0269">Exonuclease</keyword>
<keyword evidence="3 14" id="KW-0255">Endonuclease</keyword>
<evidence type="ECO:0000259" key="15">
    <source>
        <dbReference type="Pfam" id="PF01930"/>
    </source>
</evidence>
<protein>
    <recommendedName>
        <fullName evidence="14">CRISPR-associated endonuclease Cas1</fullName>
        <ecNumber evidence="14">3.1.-.-</ecNumber>
    </recommendedName>
</protein>
<dbReference type="GO" id="GO:0003677">
    <property type="term" value="F:DNA binding"/>
    <property type="evidence" value="ECO:0007669"/>
    <property type="project" value="UniProtKB-KW"/>
</dbReference>
<evidence type="ECO:0000256" key="6">
    <source>
        <dbReference type="ARBA" id="ARBA00022842"/>
    </source>
</evidence>
<comment type="similarity">
    <text evidence="14">Belongs to the CRISPR-associated endonuclease Cas1 family.</text>
</comment>
<keyword evidence="6 14" id="KW-0460">Magnesium</keyword>
<comment type="cofactor">
    <cofactor evidence="14">
        <name>Mg(2+)</name>
        <dbReference type="ChEBI" id="CHEBI:18420"/>
    </cofactor>
    <cofactor evidence="14">
        <name>Mn(2+)</name>
        <dbReference type="ChEBI" id="CHEBI:29035"/>
    </cofactor>
</comment>
<dbReference type="Proteomes" id="UP000220914">
    <property type="component" value="Unassembled WGS sequence"/>
</dbReference>
<dbReference type="InterPro" id="IPR042211">
    <property type="entry name" value="CRISPR-assoc_Cas1_N"/>
</dbReference>
<feature type="binding site" evidence="14">
    <location>
        <position position="430"/>
    </location>
    <ligand>
        <name>Mn(2+)</name>
        <dbReference type="ChEBI" id="CHEBI:29035"/>
    </ligand>
</feature>
<dbReference type="HAMAP" id="MF_01470">
    <property type="entry name" value="Cas1"/>
    <property type="match status" value="1"/>
</dbReference>
<evidence type="ECO:0000313" key="17">
    <source>
        <dbReference type="Proteomes" id="UP000220914"/>
    </source>
</evidence>
<evidence type="ECO:0000256" key="13">
    <source>
        <dbReference type="ARBA" id="ARBA00038592"/>
    </source>
</evidence>
<sequence length="538" mass="58992">MPESHALNIIEIPVSLVAHTVFCERRAWIEAAGEQVVHSQIETGVAAHTSVDSPGAARGRTRSVEIHHHGLGVSGRCDILRTVEDNAVTVVEYKSTPVRRIAEVSEANLVQLALQRMCLESIGVKVISQEVYFTDQRRSVQVQLSPSDFRNAERWVARTREIIGQRVAPPPLLDDPRCASCSHVSICLPDEHNQVAAPRRIAVSNPHGDILHLTTPGSRASLRSGRVVVTKQHDQIASVPLERIVGIVVHGNVDIASALIREVLWRGYSIVWCSGRGRVVGSARPASSPNGLARVNQHVASSIGRLDLAREFIRSKVSNQATQLRRNARADVKTAVARLRAIARKCIDAPDITHLYGLEGEAAAVYFGHFSALLSDDIDPGFLSRWPGRVGRHADDPLNVLLNYAYGLLLADVVRAIHACGLDPHAGFLHSAARNKPALALDLMEEFRAPVADSAVVGMINNGEVVVADLPRTAGRRMLGEKTRRVVTSAYERRVQQEFKHPVFGYSVSWRRAMEVQARMILGVLDGTTPAYRGIRTR</sequence>
<evidence type="ECO:0000256" key="12">
    <source>
        <dbReference type="ARBA" id="ARBA00033996"/>
    </source>
</evidence>
<comment type="function">
    <text evidence="14">CRISPR (clustered regularly interspaced short palindromic repeat), is an adaptive immune system that provides protection against mobile genetic elements (viruses, transposable elements and conjugative plasmids). CRISPR clusters contain spacers, sequences complementary to antecedent mobile elements, and target invading nucleic acids. CRISPR clusters are transcribed and processed into CRISPR RNA (crRNA). Acts as a dsDNA endonuclease. Involved in the integration of spacer DNA into the CRISPR cassette.</text>
</comment>
<keyword evidence="7" id="KW-0408">Iron</keyword>
<keyword evidence="10 14" id="KW-0238">DNA-binding</keyword>
<dbReference type="InterPro" id="IPR050646">
    <property type="entry name" value="Cas1"/>
</dbReference>